<feature type="compositionally biased region" description="Low complexity" evidence="1">
    <location>
        <begin position="996"/>
        <end position="1017"/>
    </location>
</feature>
<dbReference type="Proteomes" id="UP000001396">
    <property type="component" value="Unassembled WGS sequence"/>
</dbReference>
<feature type="region of interest" description="Disordered" evidence="1">
    <location>
        <begin position="1350"/>
        <end position="1437"/>
    </location>
</feature>
<evidence type="ECO:0000313" key="4">
    <source>
        <dbReference type="Proteomes" id="UP000001396"/>
    </source>
</evidence>
<feature type="compositionally biased region" description="Acidic residues" evidence="1">
    <location>
        <begin position="365"/>
        <end position="381"/>
    </location>
</feature>
<name>D3B565_HETP5</name>
<feature type="region of interest" description="Disordered" evidence="1">
    <location>
        <begin position="585"/>
        <end position="655"/>
    </location>
</feature>
<feature type="compositionally biased region" description="Polar residues" evidence="1">
    <location>
        <begin position="887"/>
        <end position="900"/>
    </location>
</feature>
<comment type="caution">
    <text evidence="3">The sequence shown here is derived from an EMBL/GenBank/DDBJ whole genome shotgun (WGS) entry which is preliminary data.</text>
</comment>
<feature type="compositionally biased region" description="Pro residues" evidence="1">
    <location>
        <begin position="1018"/>
        <end position="1027"/>
    </location>
</feature>
<feature type="compositionally biased region" description="Low complexity" evidence="1">
    <location>
        <begin position="1397"/>
        <end position="1422"/>
    </location>
</feature>
<feature type="region of interest" description="Disordered" evidence="1">
    <location>
        <begin position="470"/>
        <end position="568"/>
    </location>
</feature>
<feature type="region of interest" description="Disordered" evidence="1">
    <location>
        <begin position="1675"/>
        <end position="1713"/>
    </location>
</feature>
<evidence type="ECO:0000256" key="1">
    <source>
        <dbReference type="SAM" id="MobiDB-lite"/>
    </source>
</evidence>
<feature type="compositionally biased region" description="Polar residues" evidence="1">
    <location>
        <begin position="209"/>
        <end position="251"/>
    </location>
</feature>
<evidence type="ECO:0000259" key="2">
    <source>
        <dbReference type="Pfam" id="PF14652"/>
    </source>
</evidence>
<evidence type="ECO:0000313" key="3">
    <source>
        <dbReference type="EMBL" id="EFA83430.1"/>
    </source>
</evidence>
<feature type="compositionally biased region" description="Low complexity" evidence="1">
    <location>
        <begin position="66"/>
        <end position="87"/>
    </location>
</feature>
<feature type="compositionally biased region" description="Low complexity" evidence="1">
    <location>
        <begin position="670"/>
        <end position="711"/>
    </location>
</feature>
<keyword evidence="4" id="KW-1185">Reference proteome</keyword>
<dbReference type="InParanoid" id="D3B565"/>
<feature type="compositionally biased region" description="Low complexity" evidence="1">
    <location>
        <begin position="618"/>
        <end position="632"/>
    </location>
</feature>
<feature type="region of interest" description="Disordered" evidence="1">
    <location>
        <begin position="319"/>
        <end position="427"/>
    </location>
</feature>
<feature type="region of interest" description="Disordered" evidence="1">
    <location>
        <begin position="670"/>
        <end position="761"/>
    </location>
</feature>
<gene>
    <name evidence="3" type="ORF">PPL_03577</name>
</gene>
<feature type="compositionally biased region" description="Polar residues" evidence="1">
    <location>
        <begin position="1074"/>
        <end position="1093"/>
    </location>
</feature>
<feature type="compositionally biased region" description="Polar residues" evidence="1">
    <location>
        <begin position="266"/>
        <end position="280"/>
    </location>
</feature>
<reference evidence="3 4" key="1">
    <citation type="journal article" date="2011" name="Genome Res.">
        <title>Phylogeny-wide analysis of social amoeba genomes highlights ancient origins for complex intercellular communication.</title>
        <authorList>
            <person name="Heidel A.J."/>
            <person name="Lawal H.M."/>
            <person name="Felder M."/>
            <person name="Schilde C."/>
            <person name="Helps N.R."/>
            <person name="Tunggal B."/>
            <person name="Rivero F."/>
            <person name="John U."/>
            <person name="Schleicher M."/>
            <person name="Eichinger L."/>
            <person name="Platzer M."/>
            <person name="Noegel A.A."/>
            <person name="Schaap P."/>
            <person name="Gloeckner G."/>
        </authorList>
    </citation>
    <scope>NUCLEOTIDE SEQUENCE [LARGE SCALE GENOMIC DNA]</scope>
    <source>
        <strain evidence="4">ATCC 26659 / Pp 5 / PN500</strain>
    </source>
</reference>
<feature type="compositionally biased region" description="Polar residues" evidence="1">
    <location>
        <begin position="1364"/>
        <end position="1376"/>
    </location>
</feature>
<feature type="compositionally biased region" description="Low complexity" evidence="1">
    <location>
        <begin position="1"/>
        <end position="24"/>
    </location>
</feature>
<dbReference type="STRING" id="670386.D3B565"/>
<feature type="compositionally biased region" description="Low complexity" evidence="1">
    <location>
        <begin position="831"/>
        <end position="886"/>
    </location>
</feature>
<feature type="region of interest" description="Disordered" evidence="1">
    <location>
        <begin position="800"/>
        <end position="936"/>
    </location>
</feature>
<dbReference type="OMA" id="PHGSFTH"/>
<dbReference type="InterPro" id="IPR027859">
    <property type="entry name" value="KATNIP_dom"/>
</dbReference>
<feature type="compositionally biased region" description="Low complexity" evidence="1">
    <location>
        <begin position="1282"/>
        <end position="1318"/>
    </location>
</feature>
<feature type="region of interest" description="Disordered" evidence="1">
    <location>
        <begin position="66"/>
        <end position="149"/>
    </location>
</feature>
<dbReference type="PANTHER" id="PTHR21534">
    <property type="entry name" value="KATANIN-INTERACTING PROTEIN"/>
    <property type="match status" value="1"/>
</dbReference>
<feature type="region of interest" description="Disordered" evidence="1">
    <location>
        <begin position="266"/>
        <end position="302"/>
    </location>
</feature>
<feature type="compositionally biased region" description="Polar residues" evidence="1">
    <location>
        <begin position="555"/>
        <end position="566"/>
    </location>
</feature>
<feature type="compositionally biased region" description="Acidic residues" evidence="1">
    <location>
        <begin position="402"/>
        <end position="423"/>
    </location>
</feature>
<dbReference type="RefSeq" id="XP_020435547.1">
    <property type="nucleotide sequence ID" value="XM_020574505.1"/>
</dbReference>
<organism evidence="3 4">
    <name type="scientific">Heterostelium pallidum (strain ATCC 26659 / Pp 5 / PN500)</name>
    <name type="common">Cellular slime mold</name>
    <name type="synonym">Polysphondylium pallidum</name>
    <dbReference type="NCBI Taxonomy" id="670386"/>
    <lineage>
        <taxon>Eukaryota</taxon>
        <taxon>Amoebozoa</taxon>
        <taxon>Evosea</taxon>
        <taxon>Eumycetozoa</taxon>
        <taxon>Dictyostelia</taxon>
        <taxon>Acytosteliales</taxon>
        <taxon>Acytosteliaceae</taxon>
        <taxon>Heterostelium</taxon>
    </lineage>
</organism>
<feature type="compositionally biased region" description="Polar residues" evidence="1">
    <location>
        <begin position="1386"/>
        <end position="1396"/>
    </location>
</feature>
<feature type="compositionally biased region" description="Polar residues" evidence="1">
    <location>
        <begin position="712"/>
        <end position="721"/>
    </location>
</feature>
<feature type="compositionally biased region" description="Polar residues" evidence="1">
    <location>
        <begin position="818"/>
        <end position="830"/>
    </location>
</feature>
<feature type="compositionally biased region" description="Low complexity" evidence="1">
    <location>
        <begin position="320"/>
        <end position="350"/>
    </location>
</feature>
<feature type="compositionally biased region" description="Polar residues" evidence="1">
    <location>
        <begin position="633"/>
        <end position="655"/>
    </location>
</feature>
<feature type="compositionally biased region" description="Low complexity" evidence="1">
    <location>
        <begin position="585"/>
        <end position="594"/>
    </location>
</feature>
<feature type="domain" description="KATNIP" evidence="2">
    <location>
        <begin position="1789"/>
        <end position="2117"/>
    </location>
</feature>
<feature type="compositionally biased region" description="Basic and acidic residues" evidence="1">
    <location>
        <begin position="1350"/>
        <end position="1359"/>
    </location>
</feature>
<dbReference type="GeneID" id="31359064"/>
<feature type="compositionally biased region" description="Low complexity" evidence="1">
    <location>
        <begin position="741"/>
        <end position="751"/>
    </location>
</feature>
<feature type="compositionally biased region" description="Low complexity" evidence="1">
    <location>
        <begin position="808"/>
        <end position="817"/>
    </location>
</feature>
<feature type="region of interest" description="Disordered" evidence="1">
    <location>
        <begin position="1280"/>
        <end position="1337"/>
    </location>
</feature>
<dbReference type="InterPro" id="IPR026704">
    <property type="entry name" value="KATNIP"/>
</dbReference>
<proteinExistence type="predicted"/>
<protein>
    <recommendedName>
        <fullName evidence="2">KATNIP domain-containing protein</fullName>
    </recommendedName>
</protein>
<feature type="region of interest" description="Disordered" evidence="1">
    <location>
        <begin position="1190"/>
        <end position="1242"/>
    </location>
</feature>
<accession>D3B565</accession>
<feature type="compositionally biased region" description="Low complexity" evidence="1">
    <location>
        <begin position="906"/>
        <end position="936"/>
    </location>
</feature>
<feature type="compositionally biased region" description="Low complexity" evidence="1">
    <location>
        <begin position="492"/>
        <end position="552"/>
    </location>
</feature>
<dbReference type="Pfam" id="PF14652">
    <property type="entry name" value="DUF4457"/>
    <property type="match status" value="2"/>
</dbReference>
<feature type="region of interest" description="Disordered" evidence="1">
    <location>
        <begin position="1"/>
        <end position="35"/>
    </location>
</feature>
<feature type="region of interest" description="Disordered" evidence="1">
    <location>
        <begin position="958"/>
        <end position="1093"/>
    </location>
</feature>
<feature type="compositionally biased region" description="Low complexity" evidence="1">
    <location>
        <begin position="1041"/>
        <end position="1073"/>
    </location>
</feature>
<dbReference type="PANTHER" id="PTHR21534:SF0">
    <property type="entry name" value="KATANIN-INTERACTING PROTEIN"/>
    <property type="match status" value="1"/>
</dbReference>
<feature type="compositionally biased region" description="Low complexity" evidence="1">
    <location>
        <begin position="281"/>
        <end position="295"/>
    </location>
</feature>
<feature type="compositionally biased region" description="Low complexity" evidence="1">
    <location>
        <begin position="189"/>
        <end position="208"/>
    </location>
</feature>
<sequence>MNPNNPNNNNNNNTRKTNNVNNNTLENSSSSGDIPILVTSPLLIGESRARSNSSINLNLNSTIVNNSNSKNNNNSNSNKHVKTSPNSSSPPVPLSPSSAKPPLSPTIQSNNINISNSSTSSSSSSSSSSSGNSNPNTPKIQTPPLSTSPATATATVSAILTSTTTLPLVTSSTIKLSPRNYIPSEDHQIQQIKKQVLQQQQQAAQPQQRMASKSLSSNSNPNVAGSSPLQSPAGSGQNSPLNSNVNSPRSVSTPNILAIPLNSRTSLLSSPRNISPKTVLNNNNNSSGNNNNNNNDKPKLQYSSSRSRFTNFDELMDMKQPQQQQPQHQATVPKSYSSPSIGSSSKNNSSTGRITNTHLIGGVGAEDDEEEEEEDDTDTNTDEVKKRIDDAGGEDNSSFSDDSIDLNSEDFESTDSEDSDSYDFESTVKLQQQKQLLQQQQHLSHKLQFPQLQLSNLHVHSNLETNNTAAATTVSSPSSHRVKNYGGSISANPSPKDNPNNNINNQTQQHQQQQPQTKVSPTSATTTTTSTTTATTTTNSNSNSTPTTSSPNRRPLNQSQSTSSILSGWANKSKEFMVDRKKQVVTSTTKQQQHQVDDTIELGSSSEFEQRDGKLNLIPIPTKPTTQTTSPSNNEIDSNHSLSTSPISTNNSMTTSPIAYFTSTFKQQTTATGTESSTEQQQQQEDNTTTTTTTSTGTVTITGTSTGTGTSPSLMSNHRLLNNNNNNNNKSLLPIPKVESEQQQQQPPKQYKSSKHPLQRGYSAPIINNTATRKLTLQEILNSSPPLIASQNRPFQKQSLLSVQNKDSTSPTTKSTSLPITAASSPVRLTQQQQQQSGVYSSPANTSPSTSPASSPSMKSKPTTTTPTTTSTTTTTITNSTSVSPSLNSTIQNVSKSNTNSPIPSPMVMSPSGVSPPMSTPSMPSSPMPSSSPLVSTPPMSVSYAIPKRLIPLSAYSPTSSNSPAAAMTPTLESTSPPIGRAVHKHQRGGVGVAGSGQQQQQHSSTTPNISPSSSPRSSPPHTPIPQSPVLRFKFPHPMRSPLSYDYPSSSSDYPSSVGSPSSASSYQSTTTSLNPPNNKTHPFESQTSNSPNDKLLRTINQLIHQPEQLTKLRQFVQSLVYENVDKSVHIEINTTPRTLLNIQRNYSHSLIINDKDEILIANNNNNNNDNLDNNNNNINNNDGEKEVISTSTTTTTTTTTTSSFSPATNIIISNNDNNNNNNNNKTSNINNSNSHSFNSTIKRSSNLLPPLFTPVPIYKSKPHLLVSRKSTSSIHSEYKYTPSSLMPSSSASTTNSPSTSTNSSGSSSIKSSPQESPVLSPTPSPRAGDKVPPPLATGFDIFDLVKKERPSAARKRSEPLLMSPNSLTPRSHQQKTAATNTANTSGSRLSLSPLESNTTNSASPNNSSSLPSPTASANSSPIKTSEPPQIGVLSPTITRPSLCRRLSGNIVRSLPPLSSTLISPRRVDPTVIVTNNETSSSTTTTSTTTSIFSNNTFEVHSIHSIGQTKSTTPILSKTPTAITTSSSGLVSNNISGSLQVHDLIEPSISDPSMTFSSEKLLQQIQSMNNKQQQQQFDQDLEVLESSPTGQVMVITLLSNWGDTHSITLAMIRFWNYNKSRIHSARGVKDIEITLDNSLIFKGVIKRASGMLSECDECAEYIIFNNDDSVLDLIEQNDPYSPSSLDDEEEESFLEPVNSNAPTEDENNLNKLPNHHRIENMFSRMNVERDGKLASRRASESDFTTVLKREQLQQQEQMLQLERKSSNTKDICKEEINNESLPKGRLLKIQFKSTWGDRYYLGLTSIEVYDENYQLIKLQLSNLIANPKDINDLPGHSGDYRTLDKLIDGKNVTTDDQHMWMIPFRQKHQHDQTDYHLTLDLGVETTLSCLRVWNYNKNADDASRGAKEVVISLDGKCLTSGYIFRKAPGESNFDYGQTLSFIHHDKHSQESISESYDKMMIFSKQSYIPQDYKTLFIPSGFVFKFVLLSSWGDKSYLGLNGMQLFDWNEDLIDVSKSRTVLLPPALNNASNDQTLSRLFDGINSGFDEKHAWCTHALYPYDRSSTGLIPISICLYFDYPISLSMVKIWNYSRVPTRGVEEFAMYIDDLLLFKGKLSPSPTYPSTSVDNNHDFSQTILFSHNSEHLQKEKIYRFTGSKQKVNFINNNNSVKN</sequence>
<feature type="region of interest" description="Disordered" evidence="1">
    <location>
        <begin position="186"/>
        <end position="251"/>
    </location>
</feature>
<feature type="compositionally biased region" description="Low complexity" evidence="1">
    <location>
        <begin position="95"/>
        <end position="149"/>
    </location>
</feature>
<dbReference type="EMBL" id="ADBJ01000015">
    <property type="protein sequence ID" value="EFA83430.1"/>
    <property type="molecule type" value="Genomic_DNA"/>
</dbReference>
<feature type="domain" description="KATNIP" evidence="2">
    <location>
        <begin position="1607"/>
        <end position="1647"/>
    </location>
</feature>